<feature type="chain" id="PRO_5013433183" description="Outer membrane lipoprotein Blc" evidence="2">
    <location>
        <begin position="27"/>
        <end position="187"/>
    </location>
</feature>
<dbReference type="SUPFAM" id="SSF50814">
    <property type="entry name" value="Lipocalins"/>
    <property type="match status" value="1"/>
</dbReference>
<reference evidence="4 5" key="1">
    <citation type="journal article" date="2015" name="PLoS ONE">
        <title>Azotobacter Genomes: The Genome of Azotobacter chroococcum NCIMB 8003 (ATCC 4412).</title>
        <authorList>
            <person name="Robson R.L."/>
            <person name="Jones R."/>
            <person name="Robson R.M."/>
            <person name="Schwartz A."/>
            <person name="Richardson T.H."/>
        </authorList>
    </citation>
    <scope>NUCLEOTIDE SEQUENCE [LARGE SCALE GENOMIC DNA]</scope>
    <source>
        <strain evidence="4 5">NCIMB 8003</strain>
    </source>
</reference>
<dbReference type="Proteomes" id="UP000068210">
    <property type="component" value="Chromosome"/>
</dbReference>
<protein>
    <recommendedName>
        <fullName evidence="2">Outer membrane lipoprotein Blc</fullName>
    </recommendedName>
</protein>
<keyword evidence="2" id="KW-0472">Membrane</keyword>
<sequence>MHRIQHTLIAALLCGCSLAIANPAPASQPDAPLPTIAALDLPRYMGTWYEIARYPNWFQKKCAGFSRADYSLKPDGRVQVINRCRLQNGETDIALGTGRQIGDATSPRLEVRFATAWLSFIPAVWGDYWIIDLDEGYQLVTVSEPRRKYLWILSRTPRVEPRAYDALLERLGRKGFDTGKLLVTRQE</sequence>
<dbReference type="Gene3D" id="2.40.128.20">
    <property type="match status" value="1"/>
</dbReference>
<dbReference type="InterPro" id="IPR047202">
    <property type="entry name" value="Lipocalin_Blc-like_dom"/>
</dbReference>
<keyword evidence="2" id="KW-0446">Lipid-binding</keyword>
<keyword evidence="5" id="KW-1185">Reference proteome</keyword>
<keyword evidence="2" id="KW-0998">Cell outer membrane</keyword>
<dbReference type="GO" id="GO:0006950">
    <property type="term" value="P:response to stress"/>
    <property type="evidence" value="ECO:0007669"/>
    <property type="project" value="UniProtKB-ARBA"/>
</dbReference>
<dbReference type="InterPro" id="IPR002446">
    <property type="entry name" value="Lipocalin_bac"/>
</dbReference>
<proteinExistence type="inferred from homology"/>
<dbReference type="HOGENOM" id="CLU_068449_3_1_6"/>
<comment type="subcellular location">
    <subcellularLocation>
        <location evidence="2">Cell outer membrane</location>
    </subcellularLocation>
</comment>
<dbReference type="CDD" id="cd19438">
    <property type="entry name" value="lipocalin_Blc-like"/>
    <property type="match status" value="1"/>
</dbReference>
<dbReference type="GO" id="GO:0008289">
    <property type="term" value="F:lipid binding"/>
    <property type="evidence" value="ECO:0007669"/>
    <property type="project" value="UniProtKB-UniRule"/>
</dbReference>
<dbReference type="PIRSF" id="PIRSF036893">
    <property type="entry name" value="Lipocalin_ApoD"/>
    <property type="match status" value="1"/>
</dbReference>
<dbReference type="InterPro" id="IPR000566">
    <property type="entry name" value="Lipocln_cytosolic_FA-bd_dom"/>
</dbReference>
<dbReference type="STRING" id="1328314.Achr_5930"/>
<dbReference type="KEGG" id="acx:Achr_5930"/>
<keyword evidence="2" id="KW-0732">Signal</keyword>
<organism evidence="4 5">
    <name type="scientific">Azotobacter chroococcum NCIMB 8003</name>
    <dbReference type="NCBI Taxonomy" id="1328314"/>
    <lineage>
        <taxon>Bacteria</taxon>
        <taxon>Pseudomonadati</taxon>
        <taxon>Pseudomonadota</taxon>
        <taxon>Gammaproteobacteria</taxon>
        <taxon>Pseudomonadales</taxon>
        <taxon>Pseudomonadaceae</taxon>
        <taxon>Azotobacter</taxon>
    </lineage>
</organism>
<dbReference type="PANTHER" id="PTHR10612">
    <property type="entry name" value="APOLIPOPROTEIN D"/>
    <property type="match status" value="1"/>
</dbReference>
<accession>A0A0C4WPK8</accession>
<dbReference type="RefSeq" id="WP_039801721.1">
    <property type="nucleotide sequence ID" value="NZ_CP010415.1"/>
</dbReference>
<dbReference type="Pfam" id="PF08212">
    <property type="entry name" value="Lipocalin_2"/>
    <property type="match status" value="1"/>
</dbReference>
<evidence type="ECO:0000256" key="2">
    <source>
        <dbReference type="PIRNR" id="PIRNR036893"/>
    </source>
</evidence>
<dbReference type="EMBL" id="CP010415">
    <property type="protein sequence ID" value="AJE20092.1"/>
    <property type="molecule type" value="Genomic_DNA"/>
</dbReference>
<gene>
    <name evidence="4" type="ORF">Achr_5930</name>
</gene>
<evidence type="ECO:0000313" key="4">
    <source>
        <dbReference type="EMBL" id="AJE20092.1"/>
    </source>
</evidence>
<dbReference type="PRINTS" id="PR01171">
    <property type="entry name" value="BCTLIPOCALIN"/>
</dbReference>
<feature type="signal peptide" evidence="2">
    <location>
        <begin position="1"/>
        <end position="26"/>
    </location>
</feature>
<evidence type="ECO:0000313" key="5">
    <source>
        <dbReference type="Proteomes" id="UP000068210"/>
    </source>
</evidence>
<dbReference type="PROSITE" id="PS51257">
    <property type="entry name" value="PROKAR_LIPOPROTEIN"/>
    <property type="match status" value="1"/>
</dbReference>
<evidence type="ECO:0000259" key="3">
    <source>
        <dbReference type="Pfam" id="PF08212"/>
    </source>
</evidence>
<comment type="subunit">
    <text evidence="2">Homodimer.</text>
</comment>
<comment type="similarity">
    <text evidence="1 2">Belongs to the calycin superfamily. Lipocalin family.</text>
</comment>
<dbReference type="InterPro" id="IPR012674">
    <property type="entry name" value="Calycin"/>
</dbReference>
<keyword evidence="2 4" id="KW-0449">Lipoprotein</keyword>
<dbReference type="InterPro" id="IPR022271">
    <property type="entry name" value="Lipocalin_ApoD"/>
</dbReference>
<dbReference type="GO" id="GO:0009279">
    <property type="term" value="C:cell outer membrane"/>
    <property type="evidence" value="ECO:0007669"/>
    <property type="project" value="UniProtKB-SubCell"/>
</dbReference>
<dbReference type="PANTHER" id="PTHR10612:SF34">
    <property type="entry name" value="APOLIPOPROTEIN D"/>
    <property type="match status" value="1"/>
</dbReference>
<feature type="domain" description="Lipocalin/cytosolic fatty-acid binding" evidence="3">
    <location>
        <begin position="39"/>
        <end position="185"/>
    </location>
</feature>
<comment type="function">
    <text evidence="2">Involved in the storage or transport of lipids necessary for membrane maintenance under stressful conditions. Displays a binding preference for lysophospholipids.</text>
</comment>
<name>A0A0C4WPK8_9GAMM</name>
<dbReference type="AlphaFoldDB" id="A0A0C4WPK8"/>
<evidence type="ECO:0000256" key="1">
    <source>
        <dbReference type="ARBA" id="ARBA00006889"/>
    </source>
</evidence>